<dbReference type="OMA" id="DCQWDPN"/>
<dbReference type="Gene3D" id="2.20.70.10">
    <property type="match status" value="1"/>
</dbReference>
<dbReference type="PROSITE" id="PS50020">
    <property type="entry name" value="WW_DOMAIN_2"/>
    <property type="match status" value="1"/>
</dbReference>
<proteinExistence type="predicted"/>
<accession>A0A1X0S568</accession>
<evidence type="ECO:0000313" key="3">
    <source>
        <dbReference type="EMBL" id="ORE19442.1"/>
    </source>
</evidence>
<dbReference type="AlphaFoldDB" id="A0A1X0S568"/>
<dbReference type="Proteomes" id="UP000242381">
    <property type="component" value="Unassembled WGS sequence"/>
</dbReference>
<dbReference type="VEuPathDB" id="FungiDB:BCV72DRAFT_52432"/>
<feature type="region of interest" description="Disordered" evidence="1">
    <location>
        <begin position="1"/>
        <end position="69"/>
    </location>
</feature>
<evidence type="ECO:0000256" key="1">
    <source>
        <dbReference type="SAM" id="MobiDB-lite"/>
    </source>
</evidence>
<organism evidence="3 4">
    <name type="scientific">Rhizopus microsporus</name>
    <dbReference type="NCBI Taxonomy" id="58291"/>
    <lineage>
        <taxon>Eukaryota</taxon>
        <taxon>Fungi</taxon>
        <taxon>Fungi incertae sedis</taxon>
        <taxon>Mucoromycota</taxon>
        <taxon>Mucoromycotina</taxon>
        <taxon>Mucoromycetes</taxon>
        <taxon>Mucorales</taxon>
        <taxon>Mucorineae</taxon>
        <taxon>Rhizopodaceae</taxon>
        <taxon>Rhizopus</taxon>
    </lineage>
</organism>
<name>A0A1X0S568_RHIZD</name>
<dbReference type="InterPro" id="IPR001202">
    <property type="entry name" value="WW_dom"/>
</dbReference>
<protein>
    <recommendedName>
        <fullName evidence="2">WW domain-containing protein</fullName>
    </recommendedName>
</protein>
<evidence type="ECO:0000259" key="2">
    <source>
        <dbReference type="PROSITE" id="PS50020"/>
    </source>
</evidence>
<feature type="compositionally biased region" description="Polar residues" evidence="1">
    <location>
        <begin position="1"/>
        <end position="10"/>
    </location>
</feature>
<reference evidence="3 4" key="1">
    <citation type="journal article" date="2016" name="Proc. Natl. Acad. Sci. U.S.A.">
        <title>Lipid metabolic changes in an early divergent fungus govern the establishment of a mutualistic symbiosis with endobacteria.</title>
        <authorList>
            <person name="Lastovetsky O.A."/>
            <person name="Gaspar M.L."/>
            <person name="Mondo S.J."/>
            <person name="LaButti K.M."/>
            <person name="Sandor L."/>
            <person name="Grigoriev I.V."/>
            <person name="Henry S.A."/>
            <person name="Pawlowska T.E."/>
        </authorList>
    </citation>
    <scope>NUCLEOTIDE SEQUENCE [LARGE SCALE GENOMIC DNA]</scope>
    <source>
        <strain evidence="3 4">ATCC 11559</strain>
    </source>
</reference>
<feature type="compositionally biased region" description="Basic and acidic residues" evidence="1">
    <location>
        <begin position="11"/>
        <end position="42"/>
    </location>
</feature>
<feature type="domain" description="WW" evidence="2">
    <location>
        <begin position="61"/>
        <end position="95"/>
    </location>
</feature>
<evidence type="ECO:0000313" key="4">
    <source>
        <dbReference type="Proteomes" id="UP000242381"/>
    </source>
</evidence>
<dbReference type="EMBL" id="KV921310">
    <property type="protein sequence ID" value="ORE19442.1"/>
    <property type="molecule type" value="Genomic_DNA"/>
</dbReference>
<dbReference type="PROSITE" id="PS01159">
    <property type="entry name" value="WW_DOMAIN_1"/>
    <property type="match status" value="1"/>
</dbReference>
<sequence length="245" mass="29264">MAPTKSNNISKETKEEKEVEEKKEKEQTSDHDESDQETKQESQDASTNDYDNKKEQQQQQQQDPSVWTPVWDDNAKAYYWWNTSTNETTWVNPNVTAENQEYQSADNSNFLLDPETRKNLEAGEELTEEEKLQSYMQASQAYTGQYYPSQDYSMYTSQAFFNARTGRFTTAEDANRLNPENLSIENRATRQMQFYFDVDAYTEQRNRQRMMEKGTKRKLTRKEIEYFKKMKQEKKNKRAREWLLQ</sequence>
<gene>
    <name evidence="3" type="ORF">BCV71DRAFT_101161</name>
</gene>